<evidence type="ECO:0000259" key="3">
    <source>
        <dbReference type="PROSITE" id="PS51384"/>
    </source>
</evidence>
<dbReference type="GO" id="GO:0016491">
    <property type="term" value="F:oxidoreductase activity"/>
    <property type="evidence" value="ECO:0007669"/>
    <property type="project" value="InterPro"/>
</dbReference>
<dbReference type="GO" id="GO:0006221">
    <property type="term" value="P:pyrimidine nucleotide biosynthetic process"/>
    <property type="evidence" value="ECO:0007669"/>
    <property type="project" value="InterPro"/>
</dbReference>
<dbReference type="InParanoid" id="F4BVK2"/>
<keyword evidence="1" id="KW-0479">Metal-binding</keyword>
<dbReference type="SUPFAM" id="SSF52343">
    <property type="entry name" value="Ferredoxin reductase-like, C-terminal NADP-linked domain"/>
    <property type="match status" value="1"/>
</dbReference>
<dbReference type="KEGG" id="mcj:MCON_3362"/>
<keyword evidence="1" id="KW-0001">2Fe-2S</keyword>
<evidence type="ECO:0000313" key="5">
    <source>
        <dbReference type="Proteomes" id="UP000007807"/>
    </source>
</evidence>
<comment type="cofactor">
    <cofactor evidence="1">
        <name>[2Fe-2S] cluster</name>
        <dbReference type="ChEBI" id="CHEBI:190135"/>
    </cofactor>
    <text evidence="1">Binds 1 [2Fe-2S] cluster per subunit.</text>
</comment>
<evidence type="ECO:0000256" key="2">
    <source>
        <dbReference type="SAM" id="Phobius"/>
    </source>
</evidence>
<dbReference type="Pfam" id="PF10418">
    <property type="entry name" value="DHODB_Fe-S_bind"/>
    <property type="match status" value="1"/>
</dbReference>
<dbReference type="InterPro" id="IPR050353">
    <property type="entry name" value="PyrK_electron_transfer"/>
</dbReference>
<dbReference type="SUPFAM" id="SSF63380">
    <property type="entry name" value="Riboflavin synthase domain-like"/>
    <property type="match status" value="1"/>
</dbReference>
<dbReference type="STRING" id="990316.MCON_3362"/>
<dbReference type="PANTHER" id="PTHR43513:SF3">
    <property type="entry name" value="DIHYDROOROTATE DEHYDROGENASE B (NAD(+)), ELECTRON TRANSFER SUBUNIT-RELATED"/>
    <property type="match status" value="1"/>
</dbReference>
<dbReference type="Proteomes" id="UP000007807">
    <property type="component" value="Chromosome"/>
</dbReference>
<dbReference type="InterPro" id="IPR012165">
    <property type="entry name" value="Cyt_c3_hydrogenase_gsu"/>
</dbReference>
<dbReference type="AlphaFoldDB" id="F4BVK2"/>
<dbReference type="Gene3D" id="3.40.50.80">
    <property type="entry name" value="Nucleotide-binding domain of ferredoxin-NADP reductase (FNR) module"/>
    <property type="match status" value="1"/>
</dbReference>
<keyword evidence="2" id="KW-1133">Transmembrane helix</keyword>
<dbReference type="OrthoDB" id="35401at2157"/>
<feature type="binding site" evidence="1">
    <location>
        <position position="225"/>
    </location>
    <ligand>
        <name>[2Fe-2S] cluster</name>
        <dbReference type="ChEBI" id="CHEBI:190135"/>
    </ligand>
</feature>
<dbReference type="EMBL" id="CP002565">
    <property type="protein sequence ID" value="AEB69615.1"/>
    <property type="molecule type" value="Genomic_DNA"/>
</dbReference>
<feature type="binding site" evidence="1">
    <location>
        <position position="237"/>
    </location>
    <ligand>
        <name>[2Fe-2S] cluster</name>
        <dbReference type="ChEBI" id="CHEBI:190135"/>
    </ligand>
</feature>
<keyword evidence="5" id="KW-1185">Reference proteome</keyword>
<feature type="transmembrane region" description="Helical" evidence="2">
    <location>
        <begin position="57"/>
        <end position="78"/>
    </location>
</feature>
<keyword evidence="1" id="KW-0408">Iron</keyword>
<feature type="domain" description="FAD-binding FR-type" evidence="3">
    <location>
        <begin position="1"/>
        <end position="96"/>
    </location>
</feature>
<reference evidence="4 5" key="1">
    <citation type="journal article" date="2011" name="J. Bacteriol.">
        <title>Complete genome sequence of Methanosaeta concilii, a specialist in aceticlastic methanogenesis.</title>
        <authorList>
            <person name="Barber R.D."/>
            <person name="Zhang L."/>
            <person name="Harnack M."/>
            <person name="Olson M.V."/>
            <person name="Kaul R."/>
            <person name="Ingram-Smith C."/>
            <person name="Smith K.S."/>
        </authorList>
    </citation>
    <scope>NUCLEOTIDE SEQUENCE [LARGE SCALE GENOMIC DNA]</scope>
    <source>
        <strain evidence="5">ATCC 5969 / DSM 3671 / JCM 10134 / NBRC 103675 / OCM 69 / GP-6</strain>
    </source>
</reference>
<dbReference type="HOGENOM" id="CLU_003827_1_0_2"/>
<organism evidence="4 5">
    <name type="scientific">Methanothrix soehngenii (strain ATCC 5969 / DSM 3671 / JCM 10134 / NBRC 103675 / OCM 69 / GP-6)</name>
    <name type="common">Methanosaeta concilii</name>
    <dbReference type="NCBI Taxonomy" id="990316"/>
    <lineage>
        <taxon>Archaea</taxon>
        <taxon>Methanobacteriati</taxon>
        <taxon>Methanobacteriota</taxon>
        <taxon>Stenosarchaea group</taxon>
        <taxon>Methanomicrobia</taxon>
        <taxon>Methanotrichales</taxon>
        <taxon>Methanotrichaceae</taxon>
        <taxon>Methanothrix</taxon>
    </lineage>
</organism>
<dbReference type="PIRSF" id="PIRSF006816">
    <property type="entry name" value="Cyc3_hyd_g"/>
    <property type="match status" value="1"/>
</dbReference>
<dbReference type="NCBIfam" id="NF004862">
    <property type="entry name" value="PRK06222.1"/>
    <property type="match status" value="1"/>
</dbReference>
<dbReference type="InterPro" id="IPR017927">
    <property type="entry name" value="FAD-bd_FR_type"/>
</dbReference>
<evidence type="ECO:0000313" key="4">
    <source>
        <dbReference type="EMBL" id="AEB69615.1"/>
    </source>
</evidence>
<proteinExistence type="predicted"/>
<dbReference type="GO" id="GO:0050660">
    <property type="term" value="F:flavin adenine dinucleotide binding"/>
    <property type="evidence" value="ECO:0007669"/>
    <property type="project" value="InterPro"/>
</dbReference>
<dbReference type="InterPro" id="IPR039261">
    <property type="entry name" value="FNR_nucleotide-bd"/>
</dbReference>
<dbReference type="PANTHER" id="PTHR43513">
    <property type="entry name" value="DIHYDROOROTATE DEHYDROGENASE B (NAD(+)), ELECTRON TRANSFER SUBUNIT"/>
    <property type="match status" value="1"/>
</dbReference>
<dbReference type="InterPro" id="IPR017938">
    <property type="entry name" value="Riboflavin_synthase-like_b-brl"/>
</dbReference>
<name>F4BVK2_METSG</name>
<dbReference type="InterPro" id="IPR019480">
    <property type="entry name" value="Dihydroorotate_DH_Fe-S-bd"/>
</dbReference>
<dbReference type="RefSeq" id="WP_013720627.1">
    <property type="nucleotide sequence ID" value="NC_015416.1"/>
</dbReference>
<dbReference type="GO" id="GO:0046872">
    <property type="term" value="F:metal ion binding"/>
    <property type="evidence" value="ECO:0007669"/>
    <property type="project" value="UniProtKB-KW"/>
</dbReference>
<keyword evidence="1" id="KW-0411">Iron-sulfur</keyword>
<gene>
    <name evidence="4" type="ordered locus">MCON_3362</name>
</gene>
<feature type="transmembrane region" description="Helical" evidence="2">
    <location>
        <begin position="98"/>
        <end position="118"/>
    </location>
</feature>
<keyword evidence="2" id="KW-0472">Membrane</keyword>
<dbReference type="CDD" id="cd06219">
    <property type="entry name" value="DHOD_e_trans_like1"/>
    <property type="match status" value="1"/>
</dbReference>
<feature type="binding site" evidence="1">
    <location>
        <position position="222"/>
    </location>
    <ligand>
        <name>[2Fe-2S] cluster</name>
        <dbReference type="ChEBI" id="CHEBI:190135"/>
    </ligand>
</feature>
<protein>
    <submittedName>
        <fullName evidence="4">Oxidoreductase, NAD-binding protein</fullName>
    </submittedName>
</protein>
<evidence type="ECO:0000256" key="1">
    <source>
        <dbReference type="PIRSR" id="PIRSR006816-2"/>
    </source>
</evidence>
<accession>F4BVK2</accession>
<dbReference type="GO" id="GO:0051537">
    <property type="term" value="F:2 iron, 2 sulfur cluster binding"/>
    <property type="evidence" value="ECO:0007669"/>
    <property type="project" value="UniProtKB-KW"/>
</dbReference>
<dbReference type="GeneID" id="10462579"/>
<dbReference type="PROSITE" id="PS51384">
    <property type="entry name" value="FAD_FR"/>
    <property type="match status" value="1"/>
</dbReference>
<keyword evidence="2" id="KW-0812">Transmembrane</keyword>
<dbReference type="Gene3D" id="2.40.30.10">
    <property type="entry name" value="Translation factors"/>
    <property type="match status" value="1"/>
</dbReference>
<sequence>MNRIVRREEMAGGRMVLNEIEAPKIARTAQPGQFVMLRANELGERVPMTISDANPEIGTITIIFSVVGWSTALFKTLQVGDSYQNVVGPLGRPTEMEAVGTAICVGGGTGVAVLYPIARKLKSRGSRVISIIGARNEELIILRREMETVSDELLVCTDTGTIERNALVTDLLMEVLDRETPDVVVAIGPVPMMKRVSEITKPLGIKTIVSLNPIMIDGTGMCGSCRVEVDGQMRLACVEGPEFDGHKVNFDLLMERLQSFQEEEVQALEAHGVTELHSCRMEEVIRKKERELEKD</sequence>